<dbReference type="EMBL" id="VFOR01000001">
    <property type="protein sequence ID" value="TQL63118.1"/>
    <property type="molecule type" value="Genomic_DNA"/>
</dbReference>
<dbReference type="AlphaFoldDB" id="A0A542ZRX8"/>
<dbReference type="Gene3D" id="3.20.80.10">
    <property type="entry name" value="Regulatory factor, effector binding domain"/>
    <property type="match status" value="1"/>
</dbReference>
<dbReference type="InterPro" id="IPR009061">
    <property type="entry name" value="DNA-bd_dom_put_sf"/>
</dbReference>
<dbReference type="GO" id="GO:0003677">
    <property type="term" value="F:DNA binding"/>
    <property type="evidence" value="ECO:0007669"/>
    <property type="project" value="UniProtKB-KW"/>
</dbReference>
<feature type="domain" description="HTH merR-type" evidence="3">
    <location>
        <begin position="3"/>
        <end position="73"/>
    </location>
</feature>
<dbReference type="InterPro" id="IPR029442">
    <property type="entry name" value="GyrI-like"/>
</dbReference>
<dbReference type="InterPro" id="IPR047057">
    <property type="entry name" value="MerR_fam"/>
</dbReference>
<keyword evidence="1 4" id="KW-0238">DNA-binding</keyword>
<dbReference type="GO" id="GO:0003700">
    <property type="term" value="F:DNA-binding transcription factor activity"/>
    <property type="evidence" value="ECO:0007669"/>
    <property type="project" value="InterPro"/>
</dbReference>
<dbReference type="Gene3D" id="1.10.1660.10">
    <property type="match status" value="1"/>
</dbReference>
<dbReference type="Proteomes" id="UP000316196">
    <property type="component" value="Unassembled WGS sequence"/>
</dbReference>
<accession>A0A542ZRX8</accession>
<name>A0A542ZRX8_9ACTN</name>
<proteinExistence type="predicted"/>
<evidence type="ECO:0000256" key="1">
    <source>
        <dbReference type="ARBA" id="ARBA00023125"/>
    </source>
</evidence>
<dbReference type="SMART" id="SM00871">
    <property type="entry name" value="AraC_E_bind"/>
    <property type="match status" value="1"/>
</dbReference>
<dbReference type="OrthoDB" id="7849865at2"/>
<dbReference type="InterPro" id="IPR011256">
    <property type="entry name" value="Reg_factor_effector_dom_sf"/>
</dbReference>
<dbReference type="SMART" id="SM00422">
    <property type="entry name" value="HTH_MERR"/>
    <property type="match status" value="1"/>
</dbReference>
<dbReference type="Pfam" id="PF13411">
    <property type="entry name" value="MerR_1"/>
    <property type="match status" value="1"/>
</dbReference>
<dbReference type="SUPFAM" id="SSF46955">
    <property type="entry name" value="Putative DNA-binding domain"/>
    <property type="match status" value="1"/>
</dbReference>
<dbReference type="SUPFAM" id="SSF55136">
    <property type="entry name" value="Probable bacterial effector-binding domain"/>
    <property type="match status" value="1"/>
</dbReference>
<dbReference type="RefSeq" id="WP_142092876.1">
    <property type="nucleotide sequence ID" value="NZ_BAAAMD010000001.1"/>
</dbReference>
<dbReference type="PANTHER" id="PTHR30204:SF97">
    <property type="entry name" value="MERR FAMILY REGULATORY PROTEIN"/>
    <property type="match status" value="1"/>
</dbReference>
<dbReference type="InterPro" id="IPR000551">
    <property type="entry name" value="MerR-type_HTH_dom"/>
</dbReference>
<evidence type="ECO:0000256" key="2">
    <source>
        <dbReference type="SAM" id="MobiDB-lite"/>
    </source>
</evidence>
<feature type="region of interest" description="Disordered" evidence="2">
    <location>
        <begin position="236"/>
        <end position="267"/>
    </location>
</feature>
<feature type="compositionally biased region" description="Basic and acidic residues" evidence="2">
    <location>
        <begin position="242"/>
        <end position="253"/>
    </location>
</feature>
<dbReference type="PROSITE" id="PS50937">
    <property type="entry name" value="HTH_MERR_2"/>
    <property type="match status" value="1"/>
</dbReference>
<reference evidence="4 5" key="1">
    <citation type="submission" date="2019-06" db="EMBL/GenBank/DDBJ databases">
        <title>Sequencing the genomes of 1000 actinobacteria strains.</title>
        <authorList>
            <person name="Klenk H.-P."/>
        </authorList>
    </citation>
    <scope>NUCLEOTIDE SEQUENCE [LARGE SCALE GENOMIC DNA]</scope>
    <source>
        <strain evidence="4 5">DSM 8251</strain>
    </source>
</reference>
<evidence type="ECO:0000313" key="4">
    <source>
        <dbReference type="EMBL" id="TQL63118.1"/>
    </source>
</evidence>
<evidence type="ECO:0000313" key="5">
    <source>
        <dbReference type="Proteomes" id="UP000316196"/>
    </source>
</evidence>
<comment type="caution">
    <text evidence="4">The sequence shown here is derived from an EMBL/GenBank/DDBJ whole genome shotgun (WGS) entry which is preliminary data.</text>
</comment>
<dbReference type="InterPro" id="IPR010499">
    <property type="entry name" value="AraC_E-bd"/>
</dbReference>
<evidence type="ECO:0000259" key="3">
    <source>
        <dbReference type="PROSITE" id="PS50937"/>
    </source>
</evidence>
<organism evidence="4 5">
    <name type="scientific">Propioniferax innocua</name>
    <dbReference type="NCBI Taxonomy" id="1753"/>
    <lineage>
        <taxon>Bacteria</taxon>
        <taxon>Bacillati</taxon>
        <taxon>Actinomycetota</taxon>
        <taxon>Actinomycetes</taxon>
        <taxon>Propionibacteriales</taxon>
        <taxon>Propionibacteriaceae</taxon>
        <taxon>Propioniferax</taxon>
    </lineage>
</organism>
<dbReference type="Pfam" id="PF06445">
    <property type="entry name" value="GyrI-like"/>
    <property type="match status" value="1"/>
</dbReference>
<keyword evidence="5" id="KW-1185">Reference proteome</keyword>
<protein>
    <submittedName>
        <fullName evidence="4">DNA-binding transcriptional MerR regulator</fullName>
    </submittedName>
</protein>
<dbReference type="PANTHER" id="PTHR30204">
    <property type="entry name" value="REDOX-CYCLING DRUG-SENSING TRANSCRIPTIONAL ACTIVATOR SOXR"/>
    <property type="match status" value="1"/>
</dbReference>
<gene>
    <name evidence="4" type="ORF">FB460_0918</name>
</gene>
<sequence>MQLMSIGQFAQATGLTVKRLRHYHDTGVITAARIDEHTGYRWYSPDQVADAVVLATLRDSGVGLQEIGRILGSAEDRTQLVADALGRTRADLEAARDRVARATHLLGAFPDVPFAVRWVTHRHVLMASAELSLRECSAWFGETYPQLVAAANGVTGTPGAFYANEFFTEGRGTVTAFLPVPQETPDATVLPGGHFAVAVHDGAYDTFRATYAALGAQVHHHLTPDTATDVREHYLISPSESPDPHTWRSELHWPIHPPTRTDAPGRE</sequence>